<keyword evidence="4" id="KW-1134">Transmembrane beta strand</keyword>
<evidence type="ECO:0000256" key="4">
    <source>
        <dbReference type="ARBA" id="ARBA00022452"/>
    </source>
</evidence>
<evidence type="ECO:0000256" key="8">
    <source>
        <dbReference type="ARBA" id="ARBA00023237"/>
    </source>
</evidence>
<keyword evidence="6 12" id="KW-0732">Signal</keyword>
<dbReference type="GO" id="GO:0009279">
    <property type="term" value="C:cell outer membrane"/>
    <property type="evidence" value="ECO:0007669"/>
    <property type="project" value="UniProtKB-SubCell"/>
</dbReference>
<keyword evidence="7" id="KW-0472">Membrane</keyword>
<evidence type="ECO:0000256" key="1">
    <source>
        <dbReference type="ARBA" id="ARBA00004442"/>
    </source>
</evidence>
<comment type="subunit">
    <text evidence="10">Interacts with TamB to form the translocation and assembly module (TAM).</text>
</comment>
<keyword evidence="8" id="KW-0998">Cell outer membrane</keyword>
<dbReference type="GO" id="GO:0097347">
    <property type="term" value="C:TAM protein secretion complex"/>
    <property type="evidence" value="ECO:0007669"/>
    <property type="project" value="TreeGrafter"/>
</dbReference>
<evidence type="ECO:0000259" key="14">
    <source>
        <dbReference type="Pfam" id="PF17243"/>
    </source>
</evidence>
<dbReference type="GO" id="GO:0009306">
    <property type="term" value="P:protein secretion"/>
    <property type="evidence" value="ECO:0007669"/>
    <property type="project" value="TreeGrafter"/>
</dbReference>
<feature type="domain" description="Bacterial surface antigen (D15)" evidence="13">
    <location>
        <begin position="358"/>
        <end position="607"/>
    </location>
</feature>
<dbReference type="Pfam" id="PF01103">
    <property type="entry name" value="Omp85"/>
    <property type="match status" value="1"/>
</dbReference>
<evidence type="ECO:0000256" key="3">
    <source>
        <dbReference type="ARBA" id="ARBA00015419"/>
    </source>
</evidence>
<evidence type="ECO:0000256" key="7">
    <source>
        <dbReference type="ARBA" id="ARBA00023136"/>
    </source>
</evidence>
<dbReference type="KEGG" id="haa:A5892_12710"/>
<evidence type="ECO:0000256" key="10">
    <source>
        <dbReference type="ARBA" id="ARBA00093548"/>
    </source>
</evidence>
<dbReference type="InterPro" id="IPR000184">
    <property type="entry name" value="Bac_surfAg_D15"/>
</dbReference>
<name>A0A172YK78_9GAMM</name>
<evidence type="ECO:0000256" key="9">
    <source>
        <dbReference type="ARBA" id="ARBA00033063"/>
    </source>
</evidence>
<keyword evidence="16" id="KW-1185">Reference proteome</keyword>
<evidence type="ECO:0000256" key="11">
    <source>
        <dbReference type="SAM" id="MobiDB-lite"/>
    </source>
</evidence>
<keyword evidence="5" id="KW-0812">Transmembrane</keyword>
<reference evidence="15 16" key="1">
    <citation type="submission" date="2016-04" db="EMBL/GenBank/DDBJ databases">
        <title>Complete Genome Sequence of Halotalea alkalilenta IHB B 13600.</title>
        <authorList>
            <person name="Swarnkar M.K."/>
            <person name="Sharma A."/>
            <person name="Kaushal K."/>
            <person name="Soni R."/>
            <person name="Rana S."/>
            <person name="Singh A.K."/>
            <person name="Gulati A."/>
        </authorList>
    </citation>
    <scope>NUCLEOTIDE SEQUENCE [LARGE SCALE GENOMIC DNA]</scope>
    <source>
        <strain evidence="15 16">IHB B 13600</strain>
    </source>
</reference>
<protein>
    <recommendedName>
        <fullName evidence="3">Translocation and assembly module subunit TamA</fullName>
    </recommendedName>
    <alternativeName>
        <fullName evidence="9">Autotransporter assembly factor TamA</fullName>
    </alternativeName>
</protein>
<evidence type="ECO:0000256" key="2">
    <source>
        <dbReference type="ARBA" id="ARBA00010248"/>
    </source>
</evidence>
<accession>A0A172YK78</accession>
<comment type="similarity">
    <text evidence="2">Belongs to the TamA family.</text>
</comment>
<evidence type="ECO:0000256" key="5">
    <source>
        <dbReference type="ARBA" id="ARBA00022692"/>
    </source>
</evidence>
<sequence length="607" mass="68487">MCEMTRSSWALRLSPWLLGALVAPQAAQALDAEVRGLGGPAADNVEAYLDALDIPANARLDIYDSEVMSRVSDALRAFGYYEPQISVDFRDRDSVVVDIVPGERVIVRNVYVRVEGEGGQDDSFQRLLDASELLKDEGRPLLHAHYETLKTQLDTLALQRGYFNSQYRVHRLEVRPWDHSANVYLVMDSGRRYHFGEVSYSGSQIRQERLEAMRPFQPGDPYLTDDLALYNSRLGQAGWFRSVSVRPRLEREAQPSAPAGAQAPSPDDTSQGGGGEQEASAAAPEVPVDVSLIAADRHRFETGIGFATDVGPRLQLTWRQPWRNDLGHSWENRLYLSSPRQTLGGMYKIPLDDPLRDSYEFGYGFENLDDNDTRSRRLFFTPARVWQFDNGWSQRVYVRVSQENFTQADQSDNVFLITPGVSWGRTAVDDQRFPMHGNRQDLLIEGSSDQLGSDITFLRSVFTTQWIESIGNDNRFFVRGNVGAIETDDFPRMPPSLRFFAGGDTSVRGYSYETLAPRNDDGELLGGQQMFTGTLEYQRRVTGDWWSAAFYDFGDAFDSWSDSSLKTAAGLGVRWISPVGPIRFDIAHPFDDEDNSWRIHFAIGPEF</sequence>
<dbReference type="PANTHER" id="PTHR12815">
    <property type="entry name" value="SORTING AND ASSEMBLY MACHINERY SAMM50 PROTEIN FAMILY MEMBER"/>
    <property type="match status" value="1"/>
</dbReference>
<proteinExistence type="inferred from homology"/>
<dbReference type="InterPro" id="IPR039910">
    <property type="entry name" value="D15-like"/>
</dbReference>
<feature type="signal peptide" evidence="12">
    <location>
        <begin position="1"/>
        <end position="29"/>
    </location>
</feature>
<dbReference type="Pfam" id="PF17243">
    <property type="entry name" value="POTRA_TamA_1"/>
    <property type="match status" value="1"/>
</dbReference>
<feature type="domain" description="TamA POTRA" evidence="14">
    <location>
        <begin position="33"/>
        <end position="99"/>
    </location>
</feature>
<dbReference type="EMBL" id="CP015243">
    <property type="protein sequence ID" value="ANF59658.1"/>
    <property type="molecule type" value="Genomic_DNA"/>
</dbReference>
<evidence type="ECO:0000256" key="6">
    <source>
        <dbReference type="ARBA" id="ARBA00022729"/>
    </source>
</evidence>
<evidence type="ECO:0000259" key="13">
    <source>
        <dbReference type="Pfam" id="PF01103"/>
    </source>
</evidence>
<feature type="region of interest" description="Disordered" evidence="11">
    <location>
        <begin position="250"/>
        <end position="286"/>
    </location>
</feature>
<dbReference type="InterPro" id="IPR035243">
    <property type="entry name" value="TamA_POTRA_Dom_1"/>
</dbReference>
<evidence type="ECO:0000256" key="12">
    <source>
        <dbReference type="SAM" id="SignalP"/>
    </source>
</evidence>
<dbReference type="Gene3D" id="3.10.20.310">
    <property type="entry name" value="membrane protein fhac"/>
    <property type="match status" value="3"/>
</dbReference>
<evidence type="ECO:0000313" key="15">
    <source>
        <dbReference type="EMBL" id="ANF59658.1"/>
    </source>
</evidence>
<organism evidence="15 16">
    <name type="scientific">Halotalea alkalilenta</name>
    <dbReference type="NCBI Taxonomy" id="376489"/>
    <lineage>
        <taxon>Bacteria</taxon>
        <taxon>Pseudomonadati</taxon>
        <taxon>Pseudomonadota</taxon>
        <taxon>Gammaproteobacteria</taxon>
        <taxon>Oceanospirillales</taxon>
        <taxon>Halomonadaceae</taxon>
        <taxon>Halotalea</taxon>
    </lineage>
</organism>
<dbReference type="AlphaFoldDB" id="A0A172YK78"/>
<dbReference type="Gene3D" id="2.40.160.50">
    <property type="entry name" value="membrane protein fhac: a member of the omp85/tpsb transporter family"/>
    <property type="match status" value="1"/>
</dbReference>
<dbReference type="Proteomes" id="UP000077875">
    <property type="component" value="Chromosome"/>
</dbReference>
<dbReference type="PANTHER" id="PTHR12815:SF47">
    <property type="entry name" value="TRANSLOCATION AND ASSEMBLY MODULE SUBUNIT TAMA"/>
    <property type="match status" value="1"/>
</dbReference>
<dbReference type="STRING" id="376489.A5892_12710"/>
<comment type="subcellular location">
    <subcellularLocation>
        <location evidence="1">Cell outer membrane</location>
    </subcellularLocation>
</comment>
<feature type="compositionally biased region" description="Low complexity" evidence="11">
    <location>
        <begin position="254"/>
        <end position="266"/>
    </location>
</feature>
<gene>
    <name evidence="15" type="ORF">A5892_12710</name>
</gene>
<feature type="chain" id="PRO_5008004786" description="Translocation and assembly module subunit TamA" evidence="12">
    <location>
        <begin position="30"/>
        <end position="607"/>
    </location>
</feature>
<evidence type="ECO:0000313" key="16">
    <source>
        <dbReference type="Proteomes" id="UP000077875"/>
    </source>
</evidence>